<dbReference type="RefSeq" id="WP_015539383.1">
    <property type="nucleotide sequence ID" value="NZ_CABMMS010000008.1"/>
</dbReference>
<sequence length="75" mass="7456">MSAKTMKIVIGVLAVALVILGGLAVLKNLGPQLGGSGNSLQGEREQALESGLAEPDTAGSASVDYEALTDASDGE</sequence>
<evidence type="ECO:0000313" key="2">
    <source>
        <dbReference type="EMBL" id="RDB62973.1"/>
    </source>
</evidence>
<dbReference type="GeneID" id="78360536"/>
<gene>
    <name evidence="2" type="ORF">C1877_12620</name>
</gene>
<organism evidence="2 3">
    <name type="scientific">Gordonibacter pamelaeae</name>
    <dbReference type="NCBI Taxonomy" id="471189"/>
    <lineage>
        <taxon>Bacteria</taxon>
        <taxon>Bacillati</taxon>
        <taxon>Actinomycetota</taxon>
        <taxon>Coriobacteriia</taxon>
        <taxon>Eggerthellales</taxon>
        <taxon>Eggerthellaceae</taxon>
        <taxon>Gordonibacter</taxon>
    </lineage>
</organism>
<dbReference type="EMBL" id="PPTS01000008">
    <property type="protein sequence ID" value="RDB62973.1"/>
    <property type="molecule type" value="Genomic_DNA"/>
</dbReference>
<proteinExistence type="predicted"/>
<protein>
    <submittedName>
        <fullName evidence="2">Uncharacterized protein</fullName>
    </submittedName>
</protein>
<dbReference type="AlphaFoldDB" id="A0A369LTV6"/>
<reference evidence="2 3" key="1">
    <citation type="journal article" date="2018" name="Elife">
        <title>Discovery and characterization of a prevalent human gut bacterial enzyme sufficient for the inactivation of a family of plant toxins.</title>
        <authorList>
            <person name="Koppel N."/>
            <person name="Bisanz J.E."/>
            <person name="Pandelia M.E."/>
            <person name="Turnbaugh P.J."/>
            <person name="Balskus E.P."/>
        </authorList>
    </citation>
    <scope>NUCLEOTIDE SEQUENCE [LARGE SCALE GENOMIC DNA]</scope>
    <source>
        <strain evidence="2 3">3C</strain>
    </source>
</reference>
<name>A0A369LTV6_9ACTN</name>
<feature type="region of interest" description="Disordered" evidence="1">
    <location>
        <begin position="35"/>
        <end position="75"/>
    </location>
</feature>
<evidence type="ECO:0000256" key="1">
    <source>
        <dbReference type="SAM" id="MobiDB-lite"/>
    </source>
</evidence>
<comment type="caution">
    <text evidence="2">The sequence shown here is derived from an EMBL/GenBank/DDBJ whole genome shotgun (WGS) entry which is preliminary data.</text>
</comment>
<evidence type="ECO:0000313" key="3">
    <source>
        <dbReference type="Proteomes" id="UP000254000"/>
    </source>
</evidence>
<dbReference type="Proteomes" id="UP000254000">
    <property type="component" value="Unassembled WGS sequence"/>
</dbReference>
<accession>A0A369LTV6</accession>
<keyword evidence="3" id="KW-1185">Reference proteome</keyword>